<dbReference type="InterPro" id="IPR011009">
    <property type="entry name" value="Kinase-like_dom_sf"/>
</dbReference>
<dbReference type="PRINTS" id="PR00109">
    <property type="entry name" value="TYRKINASE"/>
</dbReference>
<dbReference type="GO" id="GO:0004674">
    <property type="term" value="F:protein serine/threonine kinase activity"/>
    <property type="evidence" value="ECO:0007669"/>
    <property type="project" value="TreeGrafter"/>
</dbReference>
<dbReference type="Gene3D" id="2.60.20.10">
    <property type="entry name" value="Crystallins"/>
    <property type="match status" value="1"/>
</dbReference>
<evidence type="ECO:0000313" key="3">
    <source>
        <dbReference type="Proteomes" id="UP000284702"/>
    </source>
</evidence>
<proteinExistence type="predicted"/>
<dbReference type="Gene3D" id="3.30.200.20">
    <property type="entry name" value="Phosphorylase Kinase, domain 1"/>
    <property type="match status" value="1"/>
</dbReference>
<reference evidence="2" key="1">
    <citation type="submission" date="2018-07" db="EMBL/GenBank/DDBJ databases">
        <title>Annotation of Aphanomyces astaci genome assembly.</title>
        <authorList>
            <person name="Studholme D.J."/>
        </authorList>
    </citation>
    <scope>NUCLEOTIDE SEQUENCE [LARGE SCALE GENOMIC DNA]</scope>
    <source>
        <strain evidence="2">Pc</strain>
    </source>
</reference>
<protein>
    <recommendedName>
        <fullName evidence="1">Protein kinase domain-containing protein</fullName>
    </recommendedName>
</protein>
<dbReference type="SMART" id="SM00220">
    <property type="entry name" value="S_TKc"/>
    <property type="match status" value="1"/>
</dbReference>
<dbReference type="Proteomes" id="UP000284702">
    <property type="component" value="Unassembled WGS sequence"/>
</dbReference>
<dbReference type="InterPro" id="IPR000719">
    <property type="entry name" value="Prot_kinase_dom"/>
</dbReference>
<feature type="domain" description="Protein kinase" evidence="1">
    <location>
        <begin position="432"/>
        <end position="693"/>
    </location>
</feature>
<dbReference type="InterPro" id="IPR001245">
    <property type="entry name" value="Ser-Thr/Tyr_kinase_cat_dom"/>
</dbReference>
<accession>A0A3R7WZ40</accession>
<comment type="caution">
    <text evidence="2">The sequence shown here is derived from an EMBL/GenBank/DDBJ whole genome shotgun (WGS) entry which is preliminary data.</text>
</comment>
<keyword evidence="3" id="KW-1185">Reference proteome</keyword>
<organism evidence="2 3">
    <name type="scientific">Aphanomyces astaci</name>
    <name type="common">Crayfish plague agent</name>
    <dbReference type="NCBI Taxonomy" id="112090"/>
    <lineage>
        <taxon>Eukaryota</taxon>
        <taxon>Sar</taxon>
        <taxon>Stramenopiles</taxon>
        <taxon>Oomycota</taxon>
        <taxon>Saprolegniomycetes</taxon>
        <taxon>Saprolegniales</taxon>
        <taxon>Verrucalvaceae</taxon>
        <taxon>Aphanomyces</taxon>
    </lineage>
</organism>
<dbReference type="Gene3D" id="1.10.510.10">
    <property type="entry name" value="Transferase(Phosphotransferase) domain 1"/>
    <property type="match status" value="1"/>
</dbReference>
<dbReference type="PROSITE" id="PS50011">
    <property type="entry name" value="PROTEIN_KINASE_DOM"/>
    <property type="match status" value="1"/>
</dbReference>
<evidence type="ECO:0000259" key="1">
    <source>
        <dbReference type="PROSITE" id="PS50011"/>
    </source>
</evidence>
<dbReference type="VEuPathDB" id="FungiDB:H257_13419"/>
<dbReference type="InterPro" id="IPR051681">
    <property type="entry name" value="Ser/Thr_Kinases-Pseudokinases"/>
</dbReference>
<dbReference type="GO" id="GO:0005524">
    <property type="term" value="F:ATP binding"/>
    <property type="evidence" value="ECO:0007669"/>
    <property type="project" value="InterPro"/>
</dbReference>
<gene>
    <name evidence="2" type="ORF">B5M09_009041</name>
</gene>
<name>A0A3R7WZ40_APHAT</name>
<dbReference type="PANTHER" id="PTHR44329:SF214">
    <property type="entry name" value="PROTEIN KINASE DOMAIN-CONTAINING PROTEIN"/>
    <property type="match status" value="1"/>
</dbReference>
<dbReference type="PANTHER" id="PTHR44329">
    <property type="entry name" value="SERINE/THREONINE-PROTEIN KINASE TNNI3K-RELATED"/>
    <property type="match status" value="1"/>
</dbReference>
<dbReference type="SUPFAM" id="SSF56112">
    <property type="entry name" value="Protein kinase-like (PK-like)"/>
    <property type="match status" value="1"/>
</dbReference>
<evidence type="ECO:0000313" key="2">
    <source>
        <dbReference type="EMBL" id="RQM22127.1"/>
    </source>
</evidence>
<dbReference type="Pfam" id="PF00069">
    <property type="entry name" value="Pkinase"/>
    <property type="match status" value="1"/>
</dbReference>
<dbReference type="AlphaFoldDB" id="A0A3R7WZ40"/>
<sequence>MAAIECFSAANFVGPGVVLPPMLNITDVTAWKAPCAFRSWRVPAGLALIAFPLVNFNGIPVRVDSTSSTLPAGFNVLSFAVIDRADDVHLLVDTADTTFAPVVVPVGARLPVIDNNMDMRMSSMHIPPNTVVVGYKRRYFLGAYHVYSGSLGTLGDWNNRVRSLQVLPSTLPLPAQPRSPRPLGNATASVRFFARPNFTLLSLQQSVADGGVPSMEDWPFDLTDIQPSSITLDPGVLFVQYSATNFKGTARTWTTSTAMMPTDHKTFLMQSFQVLPSAAAQPPLPSSDYAMCISPLPASSLLYLEAGDVIPDLSVFNIDTCRSLVLPPSIVAIVYTGVNSTGQTVTLAPSTTHYDVAFSRGSLVLLSTIIAYFVFRQTSVDDISQPVVASPQPIDLDLPNHIPNPPTSYIPIDPALLDWTDLALYRLDNKLVLRRHFLASGASGDVYAGVFHNQPVAIKQLHVYTATSVQRFIREISLVAAIQSPHIVRLIGATWTCPQDLNAVMELMGGGDLRAFLAATTRCHVTWTTRLQWATSVCEGLFYLHSMHHMHRDIKSRNLLFQTKNDLDILKVADFGSARDVQDTGGGGTTTMAGTLRWMAPEMLLFQPYSNAVDVYAFGVVLSEMDTHETPYAQHCNQQDEDEMMLIRRVLHDQLRPSFSSDVPVWFKFLALRCMAHDPAERPSTSEILHVLLTQQRRLEEGDDQVQNWTTTM</sequence>
<dbReference type="EMBL" id="MZMZ02003276">
    <property type="protein sequence ID" value="RQM22127.1"/>
    <property type="molecule type" value="Genomic_DNA"/>
</dbReference>